<gene>
    <name evidence="1" type="ORF">SAMN04488090_4851</name>
</gene>
<dbReference type="AlphaFoldDB" id="A0A1G9Y7Z4"/>
<reference evidence="1 2" key="1">
    <citation type="submission" date="2016-10" db="EMBL/GenBank/DDBJ databases">
        <authorList>
            <person name="de Groot N.N."/>
        </authorList>
    </citation>
    <scope>NUCLEOTIDE SEQUENCE [LARGE SCALE GENOMIC DNA]</scope>
    <source>
        <strain evidence="1 2">DSM 21668</strain>
    </source>
</reference>
<dbReference type="RefSeq" id="WP_093208865.1">
    <property type="nucleotide sequence ID" value="NZ_FNGS01000012.1"/>
</dbReference>
<accession>A0A1G9Y7Z4</accession>
<dbReference type="Pfam" id="PF07606">
    <property type="entry name" value="DUF1569"/>
    <property type="match status" value="1"/>
</dbReference>
<dbReference type="InterPro" id="IPR011463">
    <property type="entry name" value="DUF1569"/>
</dbReference>
<dbReference type="OrthoDB" id="2599194at2"/>
<dbReference type="STRING" id="563176.SAMN04488090_4851"/>
<dbReference type="Proteomes" id="UP000198901">
    <property type="component" value="Unassembled WGS sequence"/>
</dbReference>
<evidence type="ECO:0000313" key="1">
    <source>
        <dbReference type="EMBL" id="SDN05147.1"/>
    </source>
</evidence>
<organism evidence="1 2">
    <name type="scientific">Siphonobacter aquaeclarae</name>
    <dbReference type="NCBI Taxonomy" id="563176"/>
    <lineage>
        <taxon>Bacteria</taxon>
        <taxon>Pseudomonadati</taxon>
        <taxon>Bacteroidota</taxon>
        <taxon>Cytophagia</taxon>
        <taxon>Cytophagales</taxon>
        <taxon>Cytophagaceae</taxon>
        <taxon>Siphonobacter</taxon>
    </lineage>
</organism>
<sequence>MSFPDIFTKEVTGQIVSRIENLRPDTAPQWGKMTVAQMLAHCSVTYEMIFTDKHPKPGPVKRWLLKAFVKDTVVGAKPYKRNSPTAPAFKIMNERDFASEQRRLIDYLWRTQSLGAAAFQGRESNSFGPLTTDEWNTMFYKHLDHHLTQFGV</sequence>
<proteinExistence type="predicted"/>
<dbReference type="EMBL" id="FNGS01000012">
    <property type="protein sequence ID" value="SDN05147.1"/>
    <property type="molecule type" value="Genomic_DNA"/>
</dbReference>
<protein>
    <recommendedName>
        <fullName evidence="3">DUF1569 domain-containing protein</fullName>
    </recommendedName>
</protein>
<name>A0A1G9Y7Z4_9BACT</name>
<keyword evidence="2" id="KW-1185">Reference proteome</keyword>
<dbReference type="Gene3D" id="1.20.120.450">
    <property type="entry name" value="dinb family like domain"/>
    <property type="match status" value="1"/>
</dbReference>
<evidence type="ECO:0008006" key="3">
    <source>
        <dbReference type="Google" id="ProtNLM"/>
    </source>
</evidence>
<dbReference type="InterPro" id="IPR034660">
    <property type="entry name" value="DinB/YfiT-like"/>
</dbReference>
<evidence type="ECO:0000313" key="2">
    <source>
        <dbReference type="Proteomes" id="UP000198901"/>
    </source>
</evidence>